<dbReference type="EMBL" id="CAMXCT020006509">
    <property type="protein sequence ID" value="CAL1168318.1"/>
    <property type="molecule type" value="Genomic_DNA"/>
</dbReference>
<name>A0A9P1DUB1_9DINO</name>
<proteinExistence type="predicted"/>
<feature type="compositionally biased region" description="Low complexity" evidence="1">
    <location>
        <begin position="368"/>
        <end position="382"/>
    </location>
</feature>
<reference evidence="3 4" key="2">
    <citation type="submission" date="2024-05" db="EMBL/GenBank/DDBJ databases">
        <authorList>
            <person name="Chen Y."/>
            <person name="Shah S."/>
            <person name="Dougan E. K."/>
            <person name="Thang M."/>
            <person name="Chan C."/>
        </authorList>
    </citation>
    <scope>NUCLEOTIDE SEQUENCE [LARGE SCALE GENOMIC DNA]</scope>
</reference>
<feature type="compositionally biased region" description="Polar residues" evidence="1">
    <location>
        <begin position="104"/>
        <end position="117"/>
    </location>
</feature>
<feature type="compositionally biased region" description="Basic and acidic residues" evidence="1">
    <location>
        <begin position="278"/>
        <end position="294"/>
    </location>
</feature>
<protein>
    <submittedName>
        <fullName evidence="2">Uncharacterized protein</fullName>
    </submittedName>
</protein>
<evidence type="ECO:0000256" key="1">
    <source>
        <dbReference type="SAM" id="MobiDB-lite"/>
    </source>
</evidence>
<dbReference type="AlphaFoldDB" id="A0A9P1DUB1"/>
<keyword evidence="4" id="KW-1185">Reference proteome</keyword>
<organism evidence="2">
    <name type="scientific">Cladocopium goreaui</name>
    <dbReference type="NCBI Taxonomy" id="2562237"/>
    <lineage>
        <taxon>Eukaryota</taxon>
        <taxon>Sar</taxon>
        <taxon>Alveolata</taxon>
        <taxon>Dinophyceae</taxon>
        <taxon>Suessiales</taxon>
        <taxon>Symbiodiniaceae</taxon>
        <taxon>Cladocopium</taxon>
    </lineage>
</organism>
<gene>
    <name evidence="2" type="ORF">C1SCF055_LOCUS39802</name>
</gene>
<reference evidence="2" key="1">
    <citation type="submission" date="2022-10" db="EMBL/GenBank/DDBJ databases">
        <authorList>
            <person name="Chen Y."/>
            <person name="Dougan E. K."/>
            <person name="Chan C."/>
            <person name="Rhodes N."/>
            <person name="Thang M."/>
        </authorList>
    </citation>
    <scope>NUCLEOTIDE SEQUENCE</scope>
</reference>
<evidence type="ECO:0000313" key="2">
    <source>
        <dbReference type="EMBL" id="CAI4014943.1"/>
    </source>
</evidence>
<feature type="compositionally biased region" description="Basic residues" evidence="1">
    <location>
        <begin position="383"/>
        <end position="402"/>
    </location>
</feature>
<feature type="compositionally biased region" description="Basic and acidic residues" evidence="1">
    <location>
        <begin position="418"/>
        <end position="460"/>
    </location>
</feature>
<feature type="compositionally biased region" description="Low complexity" evidence="1">
    <location>
        <begin position="61"/>
        <end position="74"/>
    </location>
</feature>
<feature type="compositionally biased region" description="Basic and acidic residues" evidence="1">
    <location>
        <begin position="41"/>
        <end position="60"/>
    </location>
</feature>
<sequence length="741" mass="81878">MAAQGTQEARAEQREEKPEKPTDPKGKLDRKIQSQPVLEPDGEKAVKKVKKEKNNTDGEKVATAVKAKAVPPKTESSGSADTARAVQDCLRRPSTKDIVPPETPRQTQPKNTSSCPSQPEKAKKNPGPAEKTKDDTKDTKQGDTKEKEKDELKDKDEKKKDKPEVVKVSPGGSNGGGPAPAGKKPPSPPGSPDHSDDEDSSEDSEERKKDELARVKREAHARYMRFSRSLRSRLVYLSGAPKLQLRYAGLAGRRSEIQGCSKFSKNSGRPAVAATDPEICKTHVRPNPDLHGLDTDETRQYLIWDRDGTEETVDHVTTSLFEAAEIDEPQRGRSRTKGKKGKKAKKDAGKSKKKRKVSSSSSDRDSSDSSSKTSSDSSSSSQGKKKSKKNNKKTAKQAKKSKAAKDAKGKKGAKKSKSKSESESEERETSEQRRKREEKEADEEKKKEVKAKEKATKDAFKKDVRKGNQALSKINAQIAKASTLDDKLRNMSSSVVTAIMAEVKPHLAKMKGDRNKLQKSVDAAKVDSLGTLLEDAKSCEVLEIQSPFMATWTMWQLASFGSIMGDFNQEGDGSNVEMLATLMLLRLAAALERMTPVFKNRTLNAVWKRIVWSLEAAFQGLHPTARVLLAEELQYFGAGDFCDQLVKKKTGEILLTAKAFNGRVIVMWLNHCLLDAVQRNPDHQILVLTSVAMSNLAKFFSIMEVHGRKLQHAGVEKGSGMPWNFSSWNVKVKHQHENCLD</sequence>
<accession>A0A9P1DUB1</accession>
<dbReference type="EMBL" id="CAMXCT030006509">
    <property type="protein sequence ID" value="CAL4802255.1"/>
    <property type="molecule type" value="Genomic_DNA"/>
</dbReference>
<comment type="caution">
    <text evidence="2">The sequence shown here is derived from an EMBL/GenBank/DDBJ whole genome shotgun (WGS) entry which is preliminary data.</text>
</comment>
<evidence type="ECO:0000313" key="4">
    <source>
        <dbReference type="Proteomes" id="UP001152797"/>
    </source>
</evidence>
<feature type="region of interest" description="Disordered" evidence="1">
    <location>
        <begin position="315"/>
        <end position="460"/>
    </location>
</feature>
<dbReference type="EMBL" id="CAMXCT010006509">
    <property type="protein sequence ID" value="CAI4014943.1"/>
    <property type="molecule type" value="Genomic_DNA"/>
</dbReference>
<feature type="compositionally biased region" description="Basic and acidic residues" evidence="1">
    <location>
        <begin position="9"/>
        <end position="32"/>
    </location>
</feature>
<feature type="region of interest" description="Disordered" evidence="1">
    <location>
        <begin position="1"/>
        <end position="221"/>
    </location>
</feature>
<dbReference type="Proteomes" id="UP001152797">
    <property type="component" value="Unassembled WGS sequence"/>
</dbReference>
<evidence type="ECO:0000313" key="3">
    <source>
        <dbReference type="EMBL" id="CAL4802255.1"/>
    </source>
</evidence>
<feature type="compositionally biased region" description="Basic residues" evidence="1">
    <location>
        <begin position="332"/>
        <end position="357"/>
    </location>
</feature>
<feature type="compositionally biased region" description="Acidic residues" evidence="1">
    <location>
        <begin position="195"/>
        <end position="204"/>
    </location>
</feature>
<feature type="compositionally biased region" description="Basic and acidic residues" evidence="1">
    <location>
        <begin position="205"/>
        <end position="221"/>
    </location>
</feature>
<feature type="region of interest" description="Disordered" evidence="1">
    <location>
        <begin position="261"/>
        <end position="294"/>
    </location>
</feature>
<feature type="compositionally biased region" description="Basic and acidic residues" evidence="1">
    <location>
        <begin position="130"/>
        <end position="165"/>
    </location>
</feature>